<feature type="non-terminal residue" evidence="2">
    <location>
        <position position="33"/>
    </location>
</feature>
<dbReference type="AlphaFoldDB" id="A0A4U0YPG2"/>
<proteinExistence type="predicted"/>
<organism evidence="2 3">
    <name type="scientific">Cereibacter changlensis</name>
    <dbReference type="NCBI Taxonomy" id="402884"/>
    <lineage>
        <taxon>Bacteria</taxon>
        <taxon>Pseudomonadati</taxon>
        <taxon>Pseudomonadota</taxon>
        <taxon>Alphaproteobacteria</taxon>
        <taxon>Rhodobacterales</taxon>
        <taxon>Paracoccaceae</taxon>
        <taxon>Cereibacter</taxon>
    </lineage>
</organism>
<dbReference type="Proteomes" id="UP000306340">
    <property type="component" value="Unassembled WGS sequence"/>
</dbReference>
<sequence>MAVEVLSTADGREKTALSRRHAAAWLASRDRGE</sequence>
<feature type="region of interest" description="Disordered" evidence="1">
    <location>
        <begin position="1"/>
        <end position="33"/>
    </location>
</feature>
<name>A0A4U0YPG2_9RHOB</name>
<reference evidence="2 3" key="1">
    <citation type="submission" date="2019-04" db="EMBL/GenBank/DDBJ databases">
        <title>Crypto-aerobic microbial life in anoxic (sulfidic) marine sediments.</title>
        <authorList>
            <person name="Bhattacharya S."/>
            <person name="Roy C."/>
            <person name="Mondal N."/>
            <person name="Sarkar J."/>
            <person name="Mandal S."/>
            <person name="Rameez M.J."/>
            <person name="Ghosh W."/>
        </authorList>
    </citation>
    <scope>NUCLEOTIDE SEQUENCE [LARGE SCALE GENOMIC DNA]</scope>
    <source>
        <strain evidence="2 3">SBBC</strain>
    </source>
</reference>
<evidence type="ECO:0000313" key="2">
    <source>
        <dbReference type="EMBL" id="TKA94300.1"/>
    </source>
</evidence>
<protein>
    <submittedName>
        <fullName evidence="2">DUF455 domain-containing protein</fullName>
    </submittedName>
</protein>
<gene>
    <name evidence="2" type="ORF">FAZ78_23075</name>
</gene>
<evidence type="ECO:0000256" key="1">
    <source>
        <dbReference type="SAM" id="MobiDB-lite"/>
    </source>
</evidence>
<accession>A0A4U0YPG2</accession>
<comment type="caution">
    <text evidence="2">The sequence shown here is derived from an EMBL/GenBank/DDBJ whole genome shotgun (WGS) entry which is preliminary data.</text>
</comment>
<dbReference type="EMBL" id="SWAU01000391">
    <property type="protein sequence ID" value="TKA94300.1"/>
    <property type="molecule type" value="Genomic_DNA"/>
</dbReference>
<evidence type="ECO:0000313" key="3">
    <source>
        <dbReference type="Proteomes" id="UP000306340"/>
    </source>
</evidence>